<feature type="chain" id="PRO_5041403281" evidence="2">
    <location>
        <begin position="29"/>
        <end position="133"/>
    </location>
</feature>
<feature type="compositionally biased region" description="Low complexity" evidence="1">
    <location>
        <begin position="111"/>
        <end position="133"/>
    </location>
</feature>
<organism evidence="3 4">
    <name type="scientific">Vitis rotundifolia</name>
    <name type="common">Muscadine grape</name>
    <dbReference type="NCBI Taxonomy" id="103349"/>
    <lineage>
        <taxon>Eukaryota</taxon>
        <taxon>Viridiplantae</taxon>
        <taxon>Streptophyta</taxon>
        <taxon>Embryophyta</taxon>
        <taxon>Tracheophyta</taxon>
        <taxon>Spermatophyta</taxon>
        <taxon>Magnoliopsida</taxon>
        <taxon>eudicotyledons</taxon>
        <taxon>Gunneridae</taxon>
        <taxon>Pentapetalae</taxon>
        <taxon>rosids</taxon>
        <taxon>Vitales</taxon>
        <taxon>Vitaceae</taxon>
        <taxon>Viteae</taxon>
        <taxon>Vitis</taxon>
    </lineage>
</organism>
<accession>A0AA39DKQ2</accession>
<feature type="signal peptide" evidence="2">
    <location>
        <begin position="1"/>
        <end position="28"/>
    </location>
</feature>
<dbReference type="InterPro" id="IPR044659">
    <property type="entry name" value="PELPK1_2"/>
</dbReference>
<dbReference type="Proteomes" id="UP001168098">
    <property type="component" value="Unassembled WGS sequence"/>
</dbReference>
<evidence type="ECO:0000313" key="4">
    <source>
        <dbReference type="Proteomes" id="UP001168098"/>
    </source>
</evidence>
<dbReference type="EMBL" id="JARBHA010000012">
    <property type="protein sequence ID" value="KAJ9687115.1"/>
    <property type="molecule type" value="Genomic_DNA"/>
</dbReference>
<dbReference type="AlphaFoldDB" id="A0AA39DKQ2"/>
<protein>
    <submittedName>
        <fullName evidence="3">Uncharacterized protein</fullName>
    </submittedName>
</protein>
<proteinExistence type="predicted"/>
<evidence type="ECO:0000256" key="2">
    <source>
        <dbReference type="SAM" id="SignalP"/>
    </source>
</evidence>
<evidence type="ECO:0000313" key="3">
    <source>
        <dbReference type="EMBL" id="KAJ9687115.1"/>
    </source>
</evidence>
<keyword evidence="2" id="KW-0732">Signal</keyword>
<feature type="region of interest" description="Disordered" evidence="1">
    <location>
        <begin position="65"/>
        <end position="133"/>
    </location>
</feature>
<dbReference type="PANTHER" id="PTHR33088:SF28">
    <property type="entry name" value="PROTEIN PELPK1-RELATED"/>
    <property type="match status" value="1"/>
</dbReference>
<keyword evidence="4" id="KW-1185">Reference proteome</keyword>
<reference evidence="3 4" key="1">
    <citation type="journal article" date="2023" name="BMC Biotechnol.">
        <title>Vitis rotundifolia cv Carlos genome sequencing.</title>
        <authorList>
            <person name="Huff M."/>
            <person name="Hulse-Kemp A."/>
            <person name="Scheffler B."/>
            <person name="Youngblood R."/>
            <person name="Simpson S."/>
            <person name="Babiker E."/>
            <person name="Staton M."/>
        </authorList>
    </citation>
    <scope>NUCLEOTIDE SEQUENCE [LARGE SCALE GENOMIC DNA]</scope>
    <source>
        <tissue evidence="3">Leaf</tissue>
    </source>
</reference>
<gene>
    <name evidence="3" type="ORF">PVL29_015821</name>
</gene>
<name>A0AA39DKQ2_VITRO</name>
<evidence type="ECO:0000256" key="1">
    <source>
        <dbReference type="SAM" id="MobiDB-lite"/>
    </source>
</evidence>
<sequence length="133" mass="14535">MARHHEPSILLPLLLITLSLMSGKEVLASRHLLETTLPTVPELPKVELPPLPTLPTLPKFELPPLPHVPTLQEPQLPTLPKPELPTVPHVPALEKPELPHLPDLPKPTLPTIPTLPKDIPFPSLSPPHSTTSP</sequence>
<comment type="caution">
    <text evidence="3">The sequence shown here is derived from an EMBL/GenBank/DDBJ whole genome shotgun (WGS) entry which is preliminary data.</text>
</comment>
<dbReference type="PANTHER" id="PTHR33088">
    <property type="entry name" value="MUCIN-2"/>
    <property type="match status" value="1"/>
</dbReference>